<organism evidence="1 2">
    <name type="scientific">Methylocystis rosea</name>
    <dbReference type="NCBI Taxonomy" id="173366"/>
    <lineage>
        <taxon>Bacteria</taxon>
        <taxon>Pseudomonadati</taxon>
        <taxon>Pseudomonadota</taxon>
        <taxon>Alphaproteobacteria</taxon>
        <taxon>Hyphomicrobiales</taxon>
        <taxon>Methylocystaceae</taxon>
        <taxon>Methylocystis</taxon>
    </lineage>
</organism>
<proteinExistence type="predicted"/>
<dbReference type="RefSeq" id="WP_154453414.1">
    <property type="nucleotide sequence ID" value="NZ_CP044328.1"/>
</dbReference>
<accession>A0ABX6EK89</accession>
<keyword evidence="2" id="KW-1185">Reference proteome</keyword>
<dbReference type="Pfam" id="PF11185">
    <property type="entry name" value="DUF2971"/>
    <property type="match status" value="1"/>
</dbReference>
<reference evidence="1 2" key="2">
    <citation type="journal article" date="2021" name="AMB Express">
        <title>Isolation and characterisation of Methylocystis spp. for poly-3-hydroxybutyrate production using waste methane feedstocks.</title>
        <authorList>
            <person name="Rumah B.L."/>
            <person name="Stead C.E."/>
            <person name="Claxton Stevens B.H."/>
            <person name="Minton N.P."/>
            <person name="Grosse-Honebrink A."/>
            <person name="Zhang Y."/>
        </authorList>
    </citation>
    <scope>NUCLEOTIDE SEQUENCE [LARGE SCALE GENOMIC DNA]</scope>
    <source>
        <strain evidence="1 2">BRCS1</strain>
    </source>
</reference>
<name>A0ABX6EK89_9HYPH</name>
<protein>
    <submittedName>
        <fullName evidence="1">DUF2971 domain-containing protein</fullName>
    </submittedName>
</protein>
<evidence type="ECO:0000313" key="1">
    <source>
        <dbReference type="EMBL" id="QGM95119.1"/>
    </source>
</evidence>
<gene>
    <name evidence="1" type="ORF">F7D13_14390</name>
</gene>
<dbReference type="InterPro" id="IPR021352">
    <property type="entry name" value="DUF2971"/>
</dbReference>
<dbReference type="Proteomes" id="UP000424673">
    <property type="component" value="Chromosome"/>
</dbReference>
<dbReference type="EMBL" id="CP044328">
    <property type="protein sequence ID" value="QGM95119.1"/>
    <property type="molecule type" value="Genomic_DNA"/>
</dbReference>
<reference evidence="2" key="1">
    <citation type="submission" date="2019-09" db="EMBL/GenBank/DDBJ databases">
        <title>Isolation and complete genome sequencing of Methylocystis species.</title>
        <authorList>
            <person name="Rumah B.L."/>
            <person name="Stead C.E."/>
            <person name="Stevens B.C."/>
            <person name="Minton N.P."/>
            <person name="Grosse-Honebrink A."/>
            <person name="Zhang Y."/>
        </authorList>
    </citation>
    <scope>NUCLEOTIDE SEQUENCE [LARGE SCALE GENOMIC DNA]</scope>
    <source>
        <strain evidence="2">BRCS1</strain>
    </source>
</reference>
<sequence length="296" mass="33801">MRKKKGNGGMLHETLSSLYSSQPSSTLYHYTSLSGMMGIVEKRNFWASDIRYLNDSEELTHIESWLQGEIIERVQQSNTFQEVLMQFREWLRERLNYGPMVFVGCFTENGNLLSQWRGYCPHGQGVSIGFDPTKLVKRASLNSFAIGKCIYDRVTKSELAKKVIDAVISASQKSGESDKYHPSQSYYAIFAEMELQLLRIAALIKAESFKEEAEWRLVSQPLSSYVEPEIKFREGSSMLIPYMELPLVDDNKKIEMEHIFVGPTPTMNLSVDSVRRYLSREAVCPTISNCGIPYRG</sequence>
<evidence type="ECO:0000313" key="2">
    <source>
        <dbReference type="Proteomes" id="UP000424673"/>
    </source>
</evidence>